<evidence type="ECO:0000313" key="1">
    <source>
        <dbReference type="EMBL" id="KAK5636401.1"/>
    </source>
</evidence>
<name>A0AAN7V088_9PEZI</name>
<keyword evidence="2" id="KW-1185">Reference proteome</keyword>
<sequence>MHGIQVLVRGAVGRGICLRKRSLVKVRRHTHRHRICHRIVDAALAVRERELFPECQERFPIILARSDGAVCADYRWRGKGFEKCFSETVRCRWACEAVGYEDWVIRYGGVELSECWEPTLREVVWVESADGGDETPFRNILGARLICALHIGDGVCVLQGGVISRSVP</sequence>
<dbReference type="Proteomes" id="UP001305414">
    <property type="component" value="Unassembled WGS sequence"/>
</dbReference>
<protein>
    <submittedName>
        <fullName evidence="1">Uncharacterized protein</fullName>
    </submittedName>
</protein>
<reference evidence="1 2" key="1">
    <citation type="submission" date="2023-10" db="EMBL/GenBank/DDBJ databases">
        <title>Draft genome sequence of Xylaria bambusicola isolate GMP-LS, the root and basal stem rot pathogen of sugarcane in Indonesia.</title>
        <authorList>
            <person name="Selvaraj P."/>
            <person name="Muralishankar V."/>
            <person name="Muruganantham S."/>
            <person name="Sp S."/>
            <person name="Haryani S."/>
            <person name="Lau K.J.X."/>
            <person name="Naqvi N.I."/>
        </authorList>
    </citation>
    <scope>NUCLEOTIDE SEQUENCE [LARGE SCALE GENOMIC DNA]</scope>
    <source>
        <strain evidence="1">GMP-LS</strain>
    </source>
</reference>
<organism evidence="1 2">
    <name type="scientific">Xylaria bambusicola</name>
    <dbReference type="NCBI Taxonomy" id="326684"/>
    <lineage>
        <taxon>Eukaryota</taxon>
        <taxon>Fungi</taxon>
        <taxon>Dikarya</taxon>
        <taxon>Ascomycota</taxon>
        <taxon>Pezizomycotina</taxon>
        <taxon>Sordariomycetes</taxon>
        <taxon>Xylariomycetidae</taxon>
        <taxon>Xylariales</taxon>
        <taxon>Xylariaceae</taxon>
        <taxon>Xylaria</taxon>
    </lineage>
</organism>
<gene>
    <name evidence="1" type="ORF">RRF57_012113</name>
</gene>
<proteinExistence type="predicted"/>
<dbReference type="EMBL" id="JAWHQM010000068">
    <property type="protein sequence ID" value="KAK5636401.1"/>
    <property type="molecule type" value="Genomic_DNA"/>
</dbReference>
<evidence type="ECO:0000313" key="2">
    <source>
        <dbReference type="Proteomes" id="UP001305414"/>
    </source>
</evidence>
<dbReference type="AlphaFoldDB" id="A0AAN7V088"/>
<accession>A0AAN7V088</accession>
<comment type="caution">
    <text evidence="1">The sequence shown here is derived from an EMBL/GenBank/DDBJ whole genome shotgun (WGS) entry which is preliminary data.</text>
</comment>